<evidence type="ECO:0000313" key="9">
    <source>
        <dbReference type="EMBL" id="PMC61221.1"/>
    </source>
</evidence>
<evidence type="ECO:0000259" key="8">
    <source>
        <dbReference type="PROSITE" id="PS51462"/>
    </source>
</evidence>
<comment type="cofactor">
    <cofactor evidence="1">
        <name>Mn(2+)</name>
        <dbReference type="ChEBI" id="CHEBI:29035"/>
    </cofactor>
</comment>
<feature type="compositionally biased region" description="Basic residues" evidence="7">
    <location>
        <begin position="1"/>
        <end position="16"/>
    </location>
</feature>
<dbReference type="EMBL" id="PNHF01000038">
    <property type="protein sequence ID" value="PMC61221.1"/>
    <property type="molecule type" value="Genomic_DNA"/>
</dbReference>
<dbReference type="SUPFAM" id="SSF55811">
    <property type="entry name" value="Nudix"/>
    <property type="match status" value="1"/>
</dbReference>
<evidence type="ECO:0000256" key="4">
    <source>
        <dbReference type="ARBA" id="ARBA00022801"/>
    </source>
</evidence>
<feature type="domain" description="Nudix hydrolase" evidence="8">
    <location>
        <begin position="69"/>
        <end position="213"/>
    </location>
</feature>
<dbReference type="CDD" id="cd03426">
    <property type="entry name" value="NUDIX_CoAse_Nudt7"/>
    <property type="match status" value="1"/>
</dbReference>
<keyword evidence="4" id="KW-0378">Hydrolase</keyword>
<dbReference type="Pfam" id="PF00293">
    <property type="entry name" value="NUDIX"/>
    <property type="match status" value="1"/>
</dbReference>
<sequence>MRFSRRPRRRRPRSARVRADAAGGGIQPLRHRLEVAPPWLAPVLGDGEDPGLTALRRAASTVDEPLENPDESAVLVLLGGDPAAPERPDDALVVLTHRAPTLRRHAGQMSFPGGRRDPGDRDAVHTALREAEEETGLRPDAVTPLKVLDPIDISRTGFAVHPVLAYWHEPHDLRAMDPNETAEVLPVRLSDLVDPANRIRVGWESWNGPAFRVGDFVVWGFTGGVLDHLLEGAGWAEPWDDGTVLDLRETLAKSANRETFGMDGTRR</sequence>
<reference evidence="9 10" key="1">
    <citation type="submission" date="2017-09" db="EMBL/GenBank/DDBJ databases">
        <title>Bacterial strain isolated from the female urinary microbiota.</title>
        <authorList>
            <person name="Thomas-White K."/>
            <person name="Kumar N."/>
            <person name="Forster S."/>
            <person name="Putonti C."/>
            <person name="Lawley T."/>
            <person name="Wolfe A.J."/>
        </authorList>
    </citation>
    <scope>NUCLEOTIDE SEQUENCE [LARGE SCALE GENOMIC DNA]</scope>
    <source>
        <strain evidence="9 10">UMB0908</strain>
    </source>
</reference>
<dbReference type="PANTHER" id="PTHR12992:SF11">
    <property type="entry name" value="MITOCHONDRIAL COENZYME A DIPHOSPHATASE NUDT8"/>
    <property type="match status" value="1"/>
</dbReference>
<dbReference type="GO" id="GO:0046872">
    <property type="term" value="F:metal ion binding"/>
    <property type="evidence" value="ECO:0007669"/>
    <property type="project" value="UniProtKB-KW"/>
</dbReference>
<evidence type="ECO:0000256" key="5">
    <source>
        <dbReference type="ARBA" id="ARBA00022842"/>
    </source>
</evidence>
<dbReference type="GO" id="GO:0010945">
    <property type="term" value="F:coenzyme A diphosphatase activity"/>
    <property type="evidence" value="ECO:0007669"/>
    <property type="project" value="InterPro"/>
</dbReference>
<keyword evidence="6" id="KW-0464">Manganese</keyword>
<dbReference type="STRING" id="1725.WU86_04250"/>
<evidence type="ECO:0000256" key="2">
    <source>
        <dbReference type="ARBA" id="ARBA00001946"/>
    </source>
</evidence>
<evidence type="ECO:0000313" key="10">
    <source>
        <dbReference type="Proteomes" id="UP000235363"/>
    </source>
</evidence>
<comment type="cofactor">
    <cofactor evidence="2">
        <name>Mg(2+)</name>
        <dbReference type="ChEBI" id="CHEBI:18420"/>
    </cofactor>
</comment>
<dbReference type="InterPro" id="IPR000086">
    <property type="entry name" value="NUDIX_hydrolase_dom"/>
</dbReference>
<organism evidence="9 10">
    <name type="scientific">Corynebacterium xerosis</name>
    <dbReference type="NCBI Taxonomy" id="1725"/>
    <lineage>
        <taxon>Bacteria</taxon>
        <taxon>Bacillati</taxon>
        <taxon>Actinomycetota</taxon>
        <taxon>Actinomycetes</taxon>
        <taxon>Mycobacteriales</taxon>
        <taxon>Corynebacteriaceae</taxon>
        <taxon>Corynebacterium</taxon>
    </lineage>
</organism>
<keyword evidence="3" id="KW-0479">Metal-binding</keyword>
<dbReference type="Gene3D" id="3.90.79.10">
    <property type="entry name" value="Nucleoside Triphosphate Pyrophosphohydrolase"/>
    <property type="match status" value="1"/>
</dbReference>
<protein>
    <submittedName>
        <fullName evidence="9">CoA pyrophosphatase</fullName>
    </submittedName>
</protein>
<dbReference type="PROSITE" id="PS51462">
    <property type="entry name" value="NUDIX"/>
    <property type="match status" value="1"/>
</dbReference>
<dbReference type="InterPro" id="IPR045121">
    <property type="entry name" value="CoAse"/>
</dbReference>
<dbReference type="InterPro" id="IPR015797">
    <property type="entry name" value="NUDIX_hydrolase-like_dom_sf"/>
</dbReference>
<evidence type="ECO:0000256" key="1">
    <source>
        <dbReference type="ARBA" id="ARBA00001936"/>
    </source>
</evidence>
<evidence type="ECO:0000256" key="3">
    <source>
        <dbReference type="ARBA" id="ARBA00022723"/>
    </source>
</evidence>
<accession>A0A2N6SVY0</accession>
<proteinExistence type="predicted"/>
<dbReference type="Proteomes" id="UP000235363">
    <property type="component" value="Unassembled WGS sequence"/>
</dbReference>
<name>A0A2N6SVY0_9CORY</name>
<evidence type="ECO:0000256" key="6">
    <source>
        <dbReference type="ARBA" id="ARBA00023211"/>
    </source>
</evidence>
<gene>
    <name evidence="9" type="ORF">CJ204_12185</name>
</gene>
<feature type="region of interest" description="Disordered" evidence="7">
    <location>
        <begin position="1"/>
        <end position="29"/>
    </location>
</feature>
<dbReference type="AlphaFoldDB" id="A0A2N6SVY0"/>
<keyword evidence="5" id="KW-0460">Magnesium</keyword>
<evidence type="ECO:0000256" key="7">
    <source>
        <dbReference type="SAM" id="MobiDB-lite"/>
    </source>
</evidence>
<comment type="caution">
    <text evidence="9">The sequence shown here is derived from an EMBL/GenBank/DDBJ whole genome shotgun (WGS) entry which is preliminary data.</text>
</comment>
<dbReference type="PANTHER" id="PTHR12992">
    <property type="entry name" value="NUDIX HYDROLASE"/>
    <property type="match status" value="1"/>
</dbReference>